<comment type="caution">
    <text evidence="1">The sequence shown here is derived from an EMBL/GenBank/DDBJ whole genome shotgun (WGS) entry which is preliminary data.</text>
</comment>
<reference evidence="1 2" key="1">
    <citation type="journal article" date="2019" name="Commun. Biol.">
        <title>The bagworm genome reveals a unique fibroin gene that provides high tensile strength.</title>
        <authorList>
            <person name="Kono N."/>
            <person name="Nakamura H."/>
            <person name="Ohtoshi R."/>
            <person name="Tomita M."/>
            <person name="Numata K."/>
            <person name="Arakawa K."/>
        </authorList>
    </citation>
    <scope>NUCLEOTIDE SEQUENCE [LARGE SCALE GENOMIC DNA]</scope>
</reference>
<dbReference type="EMBL" id="BGZK01000965">
    <property type="protein sequence ID" value="GBP66712.1"/>
    <property type="molecule type" value="Genomic_DNA"/>
</dbReference>
<gene>
    <name evidence="1" type="ORF">EVAR_50091_1</name>
</gene>
<evidence type="ECO:0000313" key="1">
    <source>
        <dbReference type="EMBL" id="GBP66712.1"/>
    </source>
</evidence>
<dbReference type="OrthoDB" id="414730at2759"/>
<proteinExistence type="predicted"/>
<organism evidence="1 2">
    <name type="scientific">Eumeta variegata</name>
    <name type="common">Bagworm moth</name>
    <name type="synonym">Eumeta japonica</name>
    <dbReference type="NCBI Taxonomy" id="151549"/>
    <lineage>
        <taxon>Eukaryota</taxon>
        <taxon>Metazoa</taxon>
        <taxon>Ecdysozoa</taxon>
        <taxon>Arthropoda</taxon>
        <taxon>Hexapoda</taxon>
        <taxon>Insecta</taxon>
        <taxon>Pterygota</taxon>
        <taxon>Neoptera</taxon>
        <taxon>Endopterygota</taxon>
        <taxon>Lepidoptera</taxon>
        <taxon>Glossata</taxon>
        <taxon>Ditrysia</taxon>
        <taxon>Tineoidea</taxon>
        <taxon>Psychidae</taxon>
        <taxon>Oiketicinae</taxon>
        <taxon>Eumeta</taxon>
    </lineage>
</organism>
<name>A0A4C1XUS2_EUMVA</name>
<dbReference type="Proteomes" id="UP000299102">
    <property type="component" value="Unassembled WGS sequence"/>
</dbReference>
<evidence type="ECO:0000313" key="2">
    <source>
        <dbReference type="Proteomes" id="UP000299102"/>
    </source>
</evidence>
<dbReference type="AlphaFoldDB" id="A0A4C1XUS2"/>
<sequence>MAFRSSDKDDLYCAVLGRRYLVCLALGPMRRRGVYAIWTSLKPDHLNRCKGRPFVRKPMTSLHSQRVAQQPKLVLGSLSRFLVPARSHGTQFKAFDCVDHDTLIRKLRHYGVRGLSLGLLESYSSSRVQRIDINSERSSGSAFWILILQCSGAEYNKARWRTVRRTDCECEIWLKGIKVMSVCYLEDIAGQISSSVDLAAFATRRTLQQGRRRAHTVQQYSADYLRDYYVLLNFH</sequence>
<accession>A0A4C1XUS2</accession>
<protein>
    <submittedName>
        <fullName evidence="1">Uncharacterized protein</fullName>
    </submittedName>
</protein>
<keyword evidence="2" id="KW-1185">Reference proteome</keyword>